<dbReference type="OMA" id="RYHNTPD"/>
<dbReference type="RefSeq" id="WP_012020498.1">
    <property type="nucleotide sequence ID" value="NZ_CP008822.1"/>
</dbReference>
<dbReference type="AlphaFoldDB" id="A0A088E4K9"/>
<protein>
    <submittedName>
        <fullName evidence="1">Uncharacterized protein</fullName>
    </submittedName>
</protein>
<evidence type="ECO:0000313" key="2">
    <source>
        <dbReference type="EMBL" id="AKV73659.1"/>
    </source>
</evidence>
<dbReference type="EMBL" id="CP012174">
    <property type="protein sequence ID" value="AKV78150.1"/>
    <property type="molecule type" value="Genomic_DNA"/>
</dbReference>
<proteinExistence type="predicted"/>
<evidence type="ECO:0000313" key="5">
    <source>
        <dbReference type="EMBL" id="AKV80395.1"/>
    </source>
</evidence>
<dbReference type="Proteomes" id="UP000068832">
    <property type="component" value="Chromosome"/>
</dbReference>
<evidence type="ECO:0000313" key="3">
    <source>
        <dbReference type="EMBL" id="AKV75899.1"/>
    </source>
</evidence>
<evidence type="ECO:0000313" key="7">
    <source>
        <dbReference type="Proteomes" id="UP000029084"/>
    </source>
</evidence>
<dbReference type="PATRIC" id="fig|43687.5.peg.550"/>
<reference evidence="6 8" key="3">
    <citation type="submission" date="2015-07" db="EMBL/GenBank/DDBJ databases">
        <title>Physiological, transcriptional responses and genome re-sequencing of acid resistant extremely thermoacidophilic Metallosphaera sedula SARC-M1.</title>
        <authorList>
            <person name="Ai C."/>
            <person name="McCarthy S."/>
            <person name="Eckrich V."/>
            <person name="Rudrappa D."/>
            <person name="Qiu G."/>
            <person name="Blum P."/>
        </authorList>
    </citation>
    <scope>NUCLEOTIDE SEQUENCE [LARGE SCALE GENOMIC DNA]</scope>
    <source>
        <strain evidence="6 8">SARC-M1</strain>
    </source>
</reference>
<accession>A0A088E4K9</accession>
<organism evidence="1 7">
    <name type="scientific">Metallosphaera sedula</name>
    <dbReference type="NCBI Taxonomy" id="43687"/>
    <lineage>
        <taxon>Archaea</taxon>
        <taxon>Thermoproteota</taxon>
        <taxon>Thermoprotei</taxon>
        <taxon>Sulfolobales</taxon>
        <taxon>Sulfolobaceae</taxon>
        <taxon>Metallosphaera</taxon>
    </lineage>
</organism>
<evidence type="ECO:0000313" key="1">
    <source>
        <dbReference type="EMBL" id="AIM26697.1"/>
    </source>
</evidence>
<reference evidence="1 7" key="1">
    <citation type="journal article" date="2014" name="J. Bacteriol.">
        <title>Role of an Archaeal PitA Transporter in the Copper and Arsenic Resistance of Metallosphaera sedula, an Extreme Thermoacidophile.</title>
        <authorList>
            <person name="McCarthy S."/>
            <person name="Ai C."/>
            <person name="Wheaton G."/>
            <person name="Tevatia R."/>
            <person name="Eckrich V."/>
            <person name="Kelly R."/>
            <person name="Blum P."/>
        </authorList>
    </citation>
    <scope>NUCLEOTIDE SEQUENCE [LARGE SCALE GENOMIC DNA]</scope>
    <source>
        <strain evidence="1 7">CuR1</strain>
    </source>
</reference>
<reference evidence="9 10" key="2">
    <citation type="journal article" date="2015" name="Genome Announc.">
        <title>Complete Genome Sequences of Evolved Arsenate-Resistant Metallosphaera sedula Strains.</title>
        <authorList>
            <person name="Ai C."/>
            <person name="McCarthy S."/>
            <person name="Schackwitz W."/>
            <person name="Martin J."/>
            <person name="Lipzen A."/>
            <person name="Blum P."/>
        </authorList>
    </citation>
    <scope>NUCLEOTIDE SEQUENCE [LARGE SCALE GENOMIC DNA]</scope>
    <source>
        <strain evidence="4 10">ARS120-1</strain>
        <strain evidence="5 9">ARS120-2</strain>
        <strain evidence="2 12">ARS50-1</strain>
        <strain evidence="3 11">ARS50-2</strain>
    </source>
</reference>
<dbReference type="EMBL" id="CP012172">
    <property type="protein sequence ID" value="AKV73659.1"/>
    <property type="molecule type" value="Genomic_DNA"/>
</dbReference>
<dbReference type="EMBL" id="CP008822">
    <property type="protein sequence ID" value="AIM26697.1"/>
    <property type="molecule type" value="Genomic_DNA"/>
</dbReference>
<evidence type="ECO:0000313" key="4">
    <source>
        <dbReference type="EMBL" id="AKV78150.1"/>
    </source>
</evidence>
<evidence type="ECO:0000313" key="12">
    <source>
        <dbReference type="Proteomes" id="UP000068832"/>
    </source>
</evidence>
<dbReference type="GeneID" id="91754985"/>
<dbReference type="Proteomes" id="UP000056255">
    <property type="component" value="Chromosome"/>
</dbReference>
<gene>
    <name evidence="1" type="ORF">HA72_0535</name>
    <name evidence="2" type="ORF">MsedA_0547</name>
    <name evidence="3" type="ORF">MsedB_0547</name>
    <name evidence="4" type="ORF">MsedC_0546</name>
    <name evidence="5" type="ORF">MsedD_0547</name>
    <name evidence="6" type="ORF">MsedE_0547</name>
</gene>
<dbReference type="Proteomes" id="UP000029084">
    <property type="component" value="Chromosome"/>
</dbReference>
<sequence>MHVFRYSLVKGELYPDENGQVLVFVEGPLVSVVSGNTNLENPVFHLSREEASLVEQIKRLSQFTGIEVNLLPALAYPGKARILSLNRVMGYVFEEFVYRTLSSQFKVERHVKTFESLFKLTRERYHNTPDLLVENRIPVEAKVSFYNYGQLLEYSKRFPLGALVTPFSSNCKVPPRWRYFTNFVMDQRPLLGWLHSLLHD</sequence>
<evidence type="ECO:0000313" key="8">
    <source>
        <dbReference type="Proteomes" id="UP000056255"/>
    </source>
</evidence>
<evidence type="ECO:0000313" key="6">
    <source>
        <dbReference type="EMBL" id="AKV82643.1"/>
    </source>
</evidence>
<dbReference type="Proteomes" id="UP000061362">
    <property type="component" value="Chromosome"/>
</dbReference>
<name>A0A088E4K9_9CREN</name>
<evidence type="ECO:0000313" key="10">
    <source>
        <dbReference type="Proteomes" id="UP000062398"/>
    </source>
</evidence>
<dbReference type="EMBL" id="CP012173">
    <property type="protein sequence ID" value="AKV75899.1"/>
    <property type="molecule type" value="Genomic_DNA"/>
</dbReference>
<dbReference type="EMBL" id="CP012175">
    <property type="protein sequence ID" value="AKV80395.1"/>
    <property type="molecule type" value="Genomic_DNA"/>
</dbReference>
<evidence type="ECO:0000313" key="11">
    <source>
        <dbReference type="Proteomes" id="UP000062475"/>
    </source>
</evidence>
<dbReference type="Proteomes" id="UP000062398">
    <property type="component" value="Chromosome"/>
</dbReference>
<evidence type="ECO:0000313" key="9">
    <source>
        <dbReference type="Proteomes" id="UP000061362"/>
    </source>
</evidence>
<dbReference type="EMBL" id="CP012176">
    <property type="protein sequence ID" value="AKV82643.1"/>
    <property type="molecule type" value="Genomic_DNA"/>
</dbReference>
<dbReference type="Proteomes" id="UP000062475">
    <property type="component" value="Chromosome"/>
</dbReference>
<dbReference type="OrthoDB" id="35579at2157"/>